<keyword evidence="1" id="KW-0812">Transmembrane</keyword>
<keyword evidence="1" id="KW-1133">Transmembrane helix</keyword>
<dbReference type="OrthoDB" id="9154001at2"/>
<evidence type="ECO:0000256" key="1">
    <source>
        <dbReference type="SAM" id="Phobius"/>
    </source>
</evidence>
<keyword evidence="1" id="KW-0472">Membrane</keyword>
<evidence type="ECO:0000313" key="3">
    <source>
        <dbReference type="Proteomes" id="UP000199496"/>
    </source>
</evidence>
<keyword evidence="3" id="KW-1185">Reference proteome</keyword>
<dbReference type="RefSeq" id="WP_090209389.1">
    <property type="nucleotide sequence ID" value="NZ_FOFO01000036.1"/>
</dbReference>
<feature type="transmembrane region" description="Helical" evidence="1">
    <location>
        <begin position="248"/>
        <end position="269"/>
    </location>
</feature>
<dbReference type="Proteomes" id="UP000199496">
    <property type="component" value="Unassembled WGS sequence"/>
</dbReference>
<organism evidence="2 3">
    <name type="scientific">Ectothiorhodospira magna</name>
    <dbReference type="NCBI Taxonomy" id="867345"/>
    <lineage>
        <taxon>Bacteria</taxon>
        <taxon>Pseudomonadati</taxon>
        <taxon>Pseudomonadota</taxon>
        <taxon>Gammaproteobacteria</taxon>
        <taxon>Chromatiales</taxon>
        <taxon>Ectothiorhodospiraceae</taxon>
        <taxon>Ectothiorhodospira</taxon>
    </lineage>
</organism>
<proteinExistence type="predicted"/>
<dbReference type="STRING" id="867345.SAMN05421693_1363"/>
<name>A0A1H9GES3_9GAMM</name>
<feature type="transmembrane region" description="Helical" evidence="1">
    <location>
        <begin position="281"/>
        <end position="298"/>
    </location>
</feature>
<gene>
    <name evidence="2" type="ORF">SAMN05421693_1363</name>
</gene>
<dbReference type="AlphaFoldDB" id="A0A1H9GES3"/>
<protein>
    <submittedName>
        <fullName evidence="2">Uncharacterized protein</fullName>
    </submittedName>
</protein>
<accession>A0A1H9GES3</accession>
<dbReference type="EMBL" id="FOFO01000036">
    <property type="protein sequence ID" value="SEQ48612.1"/>
    <property type="molecule type" value="Genomic_DNA"/>
</dbReference>
<evidence type="ECO:0000313" key="2">
    <source>
        <dbReference type="EMBL" id="SEQ48612.1"/>
    </source>
</evidence>
<sequence>MIPLTHHEMLKLVAPFSRDGRRVDLATTDRQARTVVFQPVEHASVGLAGLRLTETLTLENPKADQFRLVRTLTHASGIQATLEVEGPTVEGVYRQLTKVAPAQQFMRVDGVLAALDYRVRRVARRRLQGGEIWPMRFAGGEALVAGRRLTLDARQVEGLPARLVLEKPSAGEVALPADLLAVRGRAWRPLQATDSGWKSTIKLAHREPARSDDGETKFAQTISHLVAVFSRPPEDFHARFLRRRWQVVFWRSLPVQGVLGILALVPVLYLLGAGREEPLPLWTPGIPPVLLLLVFWSWSREVPVLEIPPPPRPLDLPAWTRDTDA</sequence>
<reference evidence="2 3" key="1">
    <citation type="submission" date="2016-10" db="EMBL/GenBank/DDBJ databases">
        <authorList>
            <person name="de Groot N.N."/>
        </authorList>
    </citation>
    <scope>NUCLEOTIDE SEQUENCE [LARGE SCALE GENOMIC DNA]</scope>
    <source>
        <strain evidence="2 3">B7-7</strain>
    </source>
</reference>